<sequence>MRVFFNPLNKVKKKKIQKFLNKGKKHYERKEYVSAYNCFSQGASLKSPEAQYYLALCYLNGHGVAFSLQEASLWFESAASAGYNDAEYMLALLYMRGLPELNAVTGHDIFTLKQAKVSDDLKTDYEKARYWAQKVAENGSADGQALYAYLLSEITSEQNQFDEIIKWYDKSISQGSPQGYMGKGLFLLKISKTQDDFSKAAALLQVAAENGLGTAIYTLAIMYETGKGVEINHEYAVQLYKQAAELGIRQAQALYGIALRKGNGVERNFIEAETWLRRAAVGGDVEAASVLADMLASGNKDIPPNYTEAIKWYQFAFLEKQHVGAAFALGYLYFNGLGVVKAVDKAIDLYKFAADRGYLPALDILAEIALTNSQYISVEEVVDNYLRPQAEKGNKKIMLKLAMALTNNKNSEVDLNKEKEAKKWLQICCDEDAEAQYWYGRMLLQGIAGEKNLKEACKWIKSSAEHGIVKAQLLWASLLSEGKTEDGKIHIQEALEFFKKAAEKGDASGMFSLGAIYGGGNHLRENRQEAQKWFEKAAELGHSKAQLMLGRYLYDGLAGNKDIAKARYWFEKAKDNGEKEAGLVLNVLNEEINQQDLKPVKNKQVEVAPGLFIFQDT</sequence>
<dbReference type="AlphaFoldDB" id="A0A318MYN6"/>
<organism evidence="1 2">
    <name type="scientific">Commensalibacter melissae</name>
    <dbReference type="NCBI Taxonomy" id="2070537"/>
    <lineage>
        <taxon>Bacteria</taxon>
        <taxon>Pseudomonadati</taxon>
        <taxon>Pseudomonadota</taxon>
        <taxon>Alphaproteobacteria</taxon>
        <taxon>Acetobacterales</taxon>
        <taxon>Acetobacteraceae</taxon>
    </lineage>
</organism>
<accession>A0A318MYN6</accession>
<dbReference type="SMART" id="SM00671">
    <property type="entry name" value="SEL1"/>
    <property type="match status" value="11"/>
</dbReference>
<dbReference type="InterPro" id="IPR050767">
    <property type="entry name" value="Sel1_AlgK"/>
</dbReference>
<proteinExistence type="predicted"/>
<reference evidence="1 2" key="1">
    <citation type="submission" date="2018-05" db="EMBL/GenBank/DDBJ databases">
        <title>Reference genomes for bee gut microbiota database.</title>
        <authorList>
            <person name="Ellegaard K.M."/>
        </authorList>
    </citation>
    <scope>NUCLEOTIDE SEQUENCE [LARGE SCALE GENOMIC DNA]</scope>
    <source>
        <strain evidence="1 2">ESL0284</strain>
    </source>
</reference>
<dbReference type="SUPFAM" id="SSF81901">
    <property type="entry name" value="HCP-like"/>
    <property type="match status" value="3"/>
</dbReference>
<dbReference type="RefSeq" id="WP_110438680.1">
    <property type="nucleotide sequence ID" value="NZ_CP046393.1"/>
</dbReference>
<dbReference type="EMBL" id="QGLT01000002">
    <property type="protein sequence ID" value="PXZ00537.1"/>
    <property type="molecule type" value="Genomic_DNA"/>
</dbReference>
<protein>
    <recommendedName>
        <fullName evidence="3">Sel1 repeat family protein</fullName>
    </recommendedName>
</protein>
<dbReference type="InterPro" id="IPR006597">
    <property type="entry name" value="Sel1-like"/>
</dbReference>
<evidence type="ECO:0000313" key="2">
    <source>
        <dbReference type="Proteomes" id="UP000247565"/>
    </source>
</evidence>
<comment type="caution">
    <text evidence="1">The sequence shown here is derived from an EMBL/GenBank/DDBJ whole genome shotgun (WGS) entry which is preliminary data.</text>
</comment>
<name>A0A318MYN6_9PROT</name>
<dbReference type="Proteomes" id="UP000247565">
    <property type="component" value="Unassembled WGS sequence"/>
</dbReference>
<dbReference type="PANTHER" id="PTHR11102:SF160">
    <property type="entry name" value="ERAD-ASSOCIATED E3 UBIQUITIN-PROTEIN LIGASE COMPONENT HRD3"/>
    <property type="match status" value="1"/>
</dbReference>
<dbReference type="PANTHER" id="PTHR11102">
    <property type="entry name" value="SEL-1-LIKE PROTEIN"/>
    <property type="match status" value="1"/>
</dbReference>
<dbReference type="InterPro" id="IPR011990">
    <property type="entry name" value="TPR-like_helical_dom_sf"/>
</dbReference>
<keyword evidence="2" id="KW-1185">Reference proteome</keyword>
<evidence type="ECO:0008006" key="3">
    <source>
        <dbReference type="Google" id="ProtNLM"/>
    </source>
</evidence>
<dbReference type="Gene3D" id="1.25.40.10">
    <property type="entry name" value="Tetratricopeptide repeat domain"/>
    <property type="match status" value="2"/>
</dbReference>
<dbReference type="OrthoDB" id="112232at2"/>
<dbReference type="Pfam" id="PF08238">
    <property type="entry name" value="Sel1"/>
    <property type="match status" value="12"/>
</dbReference>
<evidence type="ECO:0000313" key="1">
    <source>
        <dbReference type="EMBL" id="PXZ00537.1"/>
    </source>
</evidence>
<gene>
    <name evidence="1" type="ORF">DK869_03780</name>
</gene>